<dbReference type="Proteomes" id="UP001141552">
    <property type="component" value="Unassembled WGS sequence"/>
</dbReference>
<dbReference type="AlphaFoldDB" id="A0A9Q0F601"/>
<feature type="domain" description="DUF4283" evidence="1">
    <location>
        <begin position="22"/>
        <end position="62"/>
    </location>
</feature>
<evidence type="ECO:0000313" key="2">
    <source>
        <dbReference type="EMBL" id="KAJ4825476.1"/>
    </source>
</evidence>
<dbReference type="OrthoDB" id="1166622at2759"/>
<gene>
    <name evidence="2" type="ORF">Tsubulata_038004</name>
</gene>
<dbReference type="InterPro" id="IPR025558">
    <property type="entry name" value="DUF4283"/>
</dbReference>
<protein>
    <recommendedName>
        <fullName evidence="1">DUF4283 domain-containing protein</fullName>
    </recommendedName>
</protein>
<sequence length="167" mass="18768">MAGSSKFVINLRDDDSEIIPKPNNVFLLGFEMEEDRKHVLKGSPWLVSNLHLCLKPWTQEMILSQIEEAQDISSSEPKQVSRTEAGADNSSVAAIVEDLDAQTPVHASASKPSWKRLARTTKVHHRTTAEELVRDYEMSQWAKEYEAAKKIETVLIGRTRKGTGHSQ</sequence>
<comment type="caution">
    <text evidence="2">The sequence shown here is derived from an EMBL/GenBank/DDBJ whole genome shotgun (WGS) entry which is preliminary data.</text>
</comment>
<keyword evidence="3" id="KW-1185">Reference proteome</keyword>
<reference evidence="2" key="1">
    <citation type="submission" date="2022-02" db="EMBL/GenBank/DDBJ databases">
        <authorList>
            <person name="Henning P.M."/>
            <person name="McCubbin A.G."/>
            <person name="Shore J.S."/>
        </authorList>
    </citation>
    <scope>NUCLEOTIDE SEQUENCE</scope>
    <source>
        <strain evidence="2">F60SS</strain>
        <tissue evidence="2">Leaves</tissue>
    </source>
</reference>
<organism evidence="2 3">
    <name type="scientific">Turnera subulata</name>
    <dbReference type="NCBI Taxonomy" id="218843"/>
    <lineage>
        <taxon>Eukaryota</taxon>
        <taxon>Viridiplantae</taxon>
        <taxon>Streptophyta</taxon>
        <taxon>Embryophyta</taxon>
        <taxon>Tracheophyta</taxon>
        <taxon>Spermatophyta</taxon>
        <taxon>Magnoliopsida</taxon>
        <taxon>eudicotyledons</taxon>
        <taxon>Gunneridae</taxon>
        <taxon>Pentapetalae</taxon>
        <taxon>rosids</taxon>
        <taxon>fabids</taxon>
        <taxon>Malpighiales</taxon>
        <taxon>Passifloraceae</taxon>
        <taxon>Turnera</taxon>
    </lineage>
</organism>
<proteinExistence type="predicted"/>
<evidence type="ECO:0000313" key="3">
    <source>
        <dbReference type="Proteomes" id="UP001141552"/>
    </source>
</evidence>
<dbReference type="Pfam" id="PF14111">
    <property type="entry name" value="DUF4283"/>
    <property type="match status" value="1"/>
</dbReference>
<name>A0A9Q0F601_9ROSI</name>
<evidence type="ECO:0000259" key="1">
    <source>
        <dbReference type="Pfam" id="PF14111"/>
    </source>
</evidence>
<dbReference type="EMBL" id="JAKUCV010006895">
    <property type="protein sequence ID" value="KAJ4825476.1"/>
    <property type="molecule type" value="Genomic_DNA"/>
</dbReference>
<accession>A0A9Q0F601</accession>
<reference evidence="2" key="2">
    <citation type="journal article" date="2023" name="Plants (Basel)">
        <title>Annotation of the Turnera subulata (Passifloraceae) Draft Genome Reveals the S-Locus Evolved after the Divergence of Turneroideae from Passifloroideae in a Stepwise Manner.</title>
        <authorList>
            <person name="Henning P.M."/>
            <person name="Roalson E.H."/>
            <person name="Mir W."/>
            <person name="McCubbin A.G."/>
            <person name="Shore J.S."/>
        </authorList>
    </citation>
    <scope>NUCLEOTIDE SEQUENCE</scope>
    <source>
        <strain evidence="2">F60SS</strain>
    </source>
</reference>